<dbReference type="Pfam" id="PF13450">
    <property type="entry name" value="NAD_binding_8"/>
    <property type="match status" value="1"/>
</dbReference>
<evidence type="ECO:0000259" key="1">
    <source>
        <dbReference type="Pfam" id="PF21688"/>
    </source>
</evidence>
<dbReference type="InterPro" id="IPR049516">
    <property type="entry name" value="FAD-depend_C"/>
</dbReference>
<comment type="caution">
    <text evidence="2">The sequence shown here is derived from an EMBL/GenBank/DDBJ whole genome shotgun (WGS) entry which is preliminary data.</text>
</comment>
<sequence length="525" mass="57109">MLRITQLKLPVGHTEEQLRKKLLKTVHIKESGLKEYTIKKRSLDARKKPELYYVYTVDLSAADEGAILRRLKGKVQKAEEKTYRAPEHGTVPLSGRAAVIGSGPAGLFCAYLLAREGYHPLVIERGAPVDKRREDVGKFWETGRLDTASNVQFGEGGAGTFSDGKLNTLVKDPAGRNRFVLETFVSFGAPEDILWEQKPHIGTDILIRVVKAMRNEIIRLGGEFRFYSQVTDILAEENCLVINGSETVKAGAAVLAVGHSARDTFQMLYEKGVCMESKSFAVGVRIEHPQQMIDQSAYGRTDRGSLPAASYKLAEKLENGRGVYTFCMCPGGYVVNASSEEGLLAVNGMSYHGRAGKNANSAVIVTVTKDDYGSDHPLAGVEFQRTLEKRAWEEGDGSIPVQRFADFCTGRKSTGFGEITPSMKGAFTFGNVRNIFPDELAASLESGIRGMDRKIRGFADDDALLSGVESRTSSPVRIVRGDDLTASVPWLYPCGEGAGYAGGITSAAMDGLKVAEAVIKKFAAV</sequence>
<dbReference type="Pfam" id="PF21688">
    <property type="entry name" value="FAD-depend_C"/>
    <property type="match status" value="1"/>
</dbReference>
<dbReference type="InterPro" id="IPR036188">
    <property type="entry name" value="FAD/NAD-bd_sf"/>
</dbReference>
<reference evidence="2" key="2">
    <citation type="submission" date="2021-04" db="EMBL/GenBank/DDBJ databases">
        <authorList>
            <person name="Gilroy R."/>
        </authorList>
    </citation>
    <scope>NUCLEOTIDE SEQUENCE</scope>
    <source>
        <strain evidence="2">ChiGjej3B3-11674</strain>
    </source>
</reference>
<dbReference type="Proteomes" id="UP000823897">
    <property type="component" value="Unassembled WGS sequence"/>
</dbReference>
<dbReference type="PIRSF" id="PIRSF038984">
    <property type="entry name" value="FAD_binding_protein"/>
    <property type="match status" value="1"/>
</dbReference>
<dbReference type="InterPro" id="IPR028348">
    <property type="entry name" value="FAD-binding_protein"/>
</dbReference>
<dbReference type="PRINTS" id="PR00419">
    <property type="entry name" value="ADXRDTASE"/>
</dbReference>
<dbReference type="AlphaFoldDB" id="A0A9D2R1V8"/>
<feature type="domain" description="FAD-dependent protein C-terminal" evidence="1">
    <location>
        <begin position="279"/>
        <end position="472"/>
    </location>
</feature>
<gene>
    <name evidence="2" type="ORF">H9911_04690</name>
</gene>
<dbReference type="PANTHER" id="PTHR42842:SF3">
    <property type="entry name" value="FAD_NAD(P)-BINDING OXIDOREDUCTASE FAMILY PROTEIN"/>
    <property type="match status" value="1"/>
</dbReference>
<accession>A0A9D2R1V8</accession>
<evidence type="ECO:0000313" key="3">
    <source>
        <dbReference type="Proteomes" id="UP000823897"/>
    </source>
</evidence>
<organism evidence="2 3">
    <name type="scientific">Candidatus Mediterraneibacter tabaqchaliae</name>
    <dbReference type="NCBI Taxonomy" id="2838689"/>
    <lineage>
        <taxon>Bacteria</taxon>
        <taxon>Bacillati</taxon>
        <taxon>Bacillota</taxon>
        <taxon>Clostridia</taxon>
        <taxon>Lachnospirales</taxon>
        <taxon>Lachnospiraceae</taxon>
        <taxon>Mediterraneibacter</taxon>
    </lineage>
</organism>
<name>A0A9D2R1V8_9FIRM</name>
<proteinExistence type="predicted"/>
<dbReference type="PANTHER" id="PTHR42842">
    <property type="entry name" value="FAD/NAD(P)-BINDING OXIDOREDUCTASE"/>
    <property type="match status" value="1"/>
</dbReference>
<reference evidence="2" key="1">
    <citation type="journal article" date="2021" name="PeerJ">
        <title>Extensive microbial diversity within the chicken gut microbiome revealed by metagenomics and culture.</title>
        <authorList>
            <person name="Gilroy R."/>
            <person name="Ravi A."/>
            <person name="Getino M."/>
            <person name="Pursley I."/>
            <person name="Horton D.L."/>
            <person name="Alikhan N.F."/>
            <person name="Baker D."/>
            <person name="Gharbi K."/>
            <person name="Hall N."/>
            <person name="Watson M."/>
            <person name="Adriaenssens E.M."/>
            <person name="Foster-Nyarko E."/>
            <person name="Jarju S."/>
            <person name="Secka A."/>
            <person name="Antonio M."/>
            <person name="Oren A."/>
            <person name="Chaudhuri R.R."/>
            <person name="La Ragione R."/>
            <person name="Hildebrand F."/>
            <person name="Pallen M.J."/>
        </authorList>
    </citation>
    <scope>NUCLEOTIDE SEQUENCE</scope>
    <source>
        <strain evidence="2">ChiGjej3B3-11674</strain>
    </source>
</reference>
<protein>
    <submittedName>
        <fullName evidence="2">NAD(P)-binding protein</fullName>
    </submittedName>
</protein>
<dbReference type="Gene3D" id="3.30.70.2700">
    <property type="match status" value="1"/>
</dbReference>
<dbReference type="EMBL" id="DWUV01000084">
    <property type="protein sequence ID" value="HJD33825.1"/>
    <property type="molecule type" value="Genomic_DNA"/>
</dbReference>
<dbReference type="Gene3D" id="3.50.50.60">
    <property type="entry name" value="FAD/NAD(P)-binding domain"/>
    <property type="match status" value="2"/>
</dbReference>
<dbReference type="SUPFAM" id="SSF51905">
    <property type="entry name" value="FAD/NAD(P)-binding domain"/>
    <property type="match status" value="1"/>
</dbReference>
<evidence type="ECO:0000313" key="2">
    <source>
        <dbReference type="EMBL" id="HJD33825.1"/>
    </source>
</evidence>